<comment type="catalytic activity">
    <reaction evidence="6">
        <text>cytidine(1402) in 16S rRNA + S-adenosyl-L-methionine = 2'-O-methylcytidine(1402) in 16S rRNA + S-adenosyl-L-homocysteine + H(+)</text>
        <dbReference type="Rhea" id="RHEA:42924"/>
        <dbReference type="Rhea" id="RHEA-COMP:10285"/>
        <dbReference type="Rhea" id="RHEA-COMP:10286"/>
        <dbReference type="ChEBI" id="CHEBI:15378"/>
        <dbReference type="ChEBI" id="CHEBI:57856"/>
        <dbReference type="ChEBI" id="CHEBI:59789"/>
        <dbReference type="ChEBI" id="CHEBI:74495"/>
        <dbReference type="ChEBI" id="CHEBI:82748"/>
        <dbReference type="EC" id="2.1.1.198"/>
    </reaction>
</comment>
<dbReference type="GO" id="GO:0070677">
    <property type="term" value="F:rRNA (cytosine-2'-O-)-methyltransferase activity"/>
    <property type="evidence" value="ECO:0007669"/>
    <property type="project" value="UniProtKB-UniRule"/>
</dbReference>
<dbReference type="InterPro" id="IPR018063">
    <property type="entry name" value="SAM_MeTrfase_RsmI_CS"/>
</dbReference>
<evidence type="ECO:0000256" key="1">
    <source>
        <dbReference type="ARBA" id="ARBA00022490"/>
    </source>
</evidence>
<dbReference type="GO" id="GO:0005737">
    <property type="term" value="C:cytoplasm"/>
    <property type="evidence" value="ECO:0007669"/>
    <property type="project" value="UniProtKB-SubCell"/>
</dbReference>
<dbReference type="Pfam" id="PF00590">
    <property type="entry name" value="TP_methylase"/>
    <property type="match status" value="1"/>
</dbReference>
<comment type="subcellular location">
    <subcellularLocation>
        <location evidence="6">Cytoplasm</location>
    </subcellularLocation>
</comment>
<reference evidence="8 9" key="1">
    <citation type="journal article" date="2016" name="Nat. Commun.">
        <title>Thousands of microbial genomes shed light on interconnected biogeochemical processes in an aquifer system.</title>
        <authorList>
            <person name="Anantharaman K."/>
            <person name="Brown C.T."/>
            <person name="Hug L.A."/>
            <person name="Sharon I."/>
            <person name="Castelle C.J."/>
            <person name="Probst A.J."/>
            <person name="Thomas B.C."/>
            <person name="Singh A."/>
            <person name="Wilkins M.J."/>
            <person name="Karaoz U."/>
            <person name="Brodie E.L."/>
            <person name="Williams K.H."/>
            <person name="Hubbard S.S."/>
            <person name="Banfield J.F."/>
        </authorList>
    </citation>
    <scope>NUCLEOTIDE SEQUENCE [LARGE SCALE GENOMIC DNA]</scope>
</reference>
<keyword evidence="5 6" id="KW-0949">S-adenosyl-L-methionine</keyword>
<dbReference type="EMBL" id="MFAG01000010">
    <property type="protein sequence ID" value="OGD72214.1"/>
    <property type="molecule type" value="Genomic_DNA"/>
</dbReference>
<evidence type="ECO:0000256" key="6">
    <source>
        <dbReference type="HAMAP-Rule" id="MF_01877"/>
    </source>
</evidence>
<dbReference type="PROSITE" id="PS01296">
    <property type="entry name" value="RSMI"/>
    <property type="match status" value="1"/>
</dbReference>
<dbReference type="InterPro" id="IPR035996">
    <property type="entry name" value="4pyrrol_Methylase_sf"/>
</dbReference>
<feature type="domain" description="Tetrapyrrole methylase" evidence="7">
    <location>
        <begin position="2"/>
        <end position="211"/>
    </location>
</feature>
<protein>
    <recommendedName>
        <fullName evidence="6">Ribosomal RNA small subunit methyltransferase I</fullName>
        <ecNumber evidence="6">2.1.1.198</ecNumber>
    </recommendedName>
    <alternativeName>
        <fullName evidence="6">16S rRNA 2'-O-ribose C1402 methyltransferase</fullName>
    </alternativeName>
    <alternativeName>
        <fullName evidence="6">rRNA (cytidine-2'-O-)-methyltransferase RsmI</fullName>
    </alternativeName>
</protein>
<name>A0A1F5EYK0_9BACT</name>
<evidence type="ECO:0000313" key="8">
    <source>
        <dbReference type="EMBL" id="OGD72214.1"/>
    </source>
</evidence>
<dbReference type="SUPFAM" id="SSF53790">
    <property type="entry name" value="Tetrapyrrole methylase"/>
    <property type="match status" value="1"/>
</dbReference>
<dbReference type="CDD" id="cd11648">
    <property type="entry name" value="RsmI"/>
    <property type="match status" value="1"/>
</dbReference>
<keyword evidence="2 6" id="KW-0698">rRNA processing</keyword>
<dbReference type="Proteomes" id="UP000177979">
    <property type="component" value="Unassembled WGS sequence"/>
</dbReference>
<dbReference type="InterPro" id="IPR000878">
    <property type="entry name" value="4pyrrol_Mease"/>
</dbReference>
<dbReference type="STRING" id="1817722.A2703_04115"/>
<accession>A0A1F5EYK0</accession>
<dbReference type="Gene3D" id="3.30.950.10">
    <property type="entry name" value="Methyltransferase, Cobalt-precorrin-4 Transmethylase, Domain 2"/>
    <property type="match status" value="1"/>
</dbReference>
<dbReference type="HAMAP" id="MF_01877">
    <property type="entry name" value="16SrRNA_methyltr_I"/>
    <property type="match status" value="1"/>
</dbReference>
<dbReference type="PANTHER" id="PTHR46111:SF1">
    <property type="entry name" value="RIBOSOMAL RNA SMALL SUBUNIT METHYLTRANSFERASE I"/>
    <property type="match status" value="1"/>
</dbReference>
<sequence length="228" mass="25276">MKLTLVGLPLGNIEDISLRAIRTLREAKTVICEDTRMFYKLWQKLVNDGHLQTSFSGRLMVVNDFNEAEKVAWLIDQITLAGEAILVSDAGMPLISDPGYRIVKEILAREGTVEVIPGPTAAMTALSVSGLSADKVLFLGFLSKKTGKRNENWKLVKEADGITVILYEAPVRVQKTLEEIQAGFGPETPVVIARELTKEYEQIIRGKISDVLANLKPIKGEVVILFRR</sequence>
<dbReference type="PIRSF" id="PIRSF005917">
    <property type="entry name" value="MTase_YraL"/>
    <property type="match status" value="1"/>
</dbReference>
<gene>
    <name evidence="6" type="primary">rsmI</name>
    <name evidence="8" type="ORF">A2703_04115</name>
</gene>
<dbReference type="EC" id="2.1.1.198" evidence="6"/>
<proteinExistence type="inferred from homology"/>
<keyword evidence="4 6" id="KW-0808">Transferase</keyword>
<comment type="function">
    <text evidence="6">Catalyzes the 2'-O-methylation of the ribose of cytidine 1402 (C1402) in 16S rRNA.</text>
</comment>
<keyword evidence="3 6" id="KW-0489">Methyltransferase</keyword>
<evidence type="ECO:0000313" key="9">
    <source>
        <dbReference type="Proteomes" id="UP000177979"/>
    </source>
</evidence>
<evidence type="ECO:0000256" key="5">
    <source>
        <dbReference type="ARBA" id="ARBA00022691"/>
    </source>
</evidence>
<dbReference type="NCBIfam" id="TIGR00096">
    <property type="entry name" value="16S rRNA (cytidine(1402)-2'-O)-methyltransferase"/>
    <property type="match status" value="1"/>
</dbReference>
<dbReference type="Gene3D" id="3.40.1010.10">
    <property type="entry name" value="Cobalt-precorrin-4 Transmethylase, Domain 1"/>
    <property type="match status" value="1"/>
</dbReference>
<evidence type="ECO:0000259" key="7">
    <source>
        <dbReference type="Pfam" id="PF00590"/>
    </source>
</evidence>
<evidence type="ECO:0000256" key="3">
    <source>
        <dbReference type="ARBA" id="ARBA00022603"/>
    </source>
</evidence>
<keyword evidence="1 6" id="KW-0963">Cytoplasm</keyword>
<dbReference type="AlphaFoldDB" id="A0A1F5EYK0"/>
<dbReference type="InterPro" id="IPR014777">
    <property type="entry name" value="4pyrrole_Mease_sub1"/>
</dbReference>
<dbReference type="InterPro" id="IPR014776">
    <property type="entry name" value="4pyrrole_Mease_sub2"/>
</dbReference>
<dbReference type="PANTHER" id="PTHR46111">
    <property type="entry name" value="RIBOSOMAL RNA SMALL SUBUNIT METHYLTRANSFERASE I"/>
    <property type="match status" value="1"/>
</dbReference>
<comment type="caution">
    <text evidence="8">The sequence shown here is derived from an EMBL/GenBank/DDBJ whole genome shotgun (WGS) entry which is preliminary data.</text>
</comment>
<dbReference type="InterPro" id="IPR008189">
    <property type="entry name" value="rRNA_ssu_MeTfrase_I"/>
</dbReference>
<evidence type="ECO:0000256" key="2">
    <source>
        <dbReference type="ARBA" id="ARBA00022552"/>
    </source>
</evidence>
<organism evidence="8 9">
    <name type="scientific">Candidatus Collierbacteria bacterium RIFCSPHIGHO2_01_FULL_50_25</name>
    <dbReference type="NCBI Taxonomy" id="1817722"/>
    <lineage>
        <taxon>Bacteria</taxon>
        <taxon>Candidatus Collieribacteriota</taxon>
    </lineage>
</organism>
<evidence type="ECO:0000256" key="4">
    <source>
        <dbReference type="ARBA" id="ARBA00022679"/>
    </source>
</evidence>
<comment type="similarity">
    <text evidence="6">Belongs to the methyltransferase superfamily. RsmI family.</text>
</comment>